<keyword evidence="3" id="KW-1185">Reference proteome</keyword>
<name>A0AAV2BZS0_9ARAC</name>
<dbReference type="EMBL" id="CAXIEN010000276">
    <property type="protein sequence ID" value="CAL1291177.1"/>
    <property type="molecule type" value="Genomic_DNA"/>
</dbReference>
<protein>
    <submittedName>
        <fullName evidence="2">Uncharacterized protein</fullName>
    </submittedName>
</protein>
<evidence type="ECO:0000313" key="2">
    <source>
        <dbReference type="EMBL" id="CAL1301766.1"/>
    </source>
</evidence>
<evidence type="ECO:0000313" key="3">
    <source>
        <dbReference type="Proteomes" id="UP001497382"/>
    </source>
</evidence>
<dbReference type="Proteomes" id="UP001497382">
    <property type="component" value="Unassembled WGS sequence"/>
</dbReference>
<gene>
    <name evidence="1" type="ORF">LARSCL_LOCUS16932</name>
    <name evidence="2" type="ORF">LARSCL_LOCUS22677</name>
</gene>
<proteinExistence type="predicted"/>
<accession>A0AAV2BZS0</accession>
<dbReference type="AlphaFoldDB" id="A0AAV2BZS0"/>
<evidence type="ECO:0000313" key="1">
    <source>
        <dbReference type="EMBL" id="CAL1291177.1"/>
    </source>
</evidence>
<comment type="caution">
    <text evidence="2">The sequence shown here is derived from an EMBL/GenBank/DDBJ whole genome shotgun (WGS) entry which is preliminary data.</text>
</comment>
<dbReference type="EMBL" id="CAXIEN010000819">
    <property type="protein sequence ID" value="CAL1301766.1"/>
    <property type="molecule type" value="Genomic_DNA"/>
</dbReference>
<reference evidence="2 3" key="1">
    <citation type="submission" date="2024-04" db="EMBL/GenBank/DDBJ databases">
        <authorList>
            <person name="Rising A."/>
            <person name="Reimegard J."/>
            <person name="Sonavane S."/>
            <person name="Akerstrom W."/>
            <person name="Nylinder S."/>
            <person name="Hedman E."/>
            <person name="Kallberg Y."/>
        </authorList>
    </citation>
    <scope>NUCLEOTIDE SEQUENCE [LARGE SCALE GENOMIC DNA]</scope>
</reference>
<sequence>MKQHCSVVVVSVFSPQSKQFAWLVKNLLNRKVLSSLIS</sequence>
<organism evidence="2 3">
    <name type="scientific">Larinioides sclopetarius</name>
    <dbReference type="NCBI Taxonomy" id="280406"/>
    <lineage>
        <taxon>Eukaryota</taxon>
        <taxon>Metazoa</taxon>
        <taxon>Ecdysozoa</taxon>
        <taxon>Arthropoda</taxon>
        <taxon>Chelicerata</taxon>
        <taxon>Arachnida</taxon>
        <taxon>Araneae</taxon>
        <taxon>Araneomorphae</taxon>
        <taxon>Entelegynae</taxon>
        <taxon>Araneoidea</taxon>
        <taxon>Araneidae</taxon>
        <taxon>Larinioides</taxon>
    </lineage>
</organism>